<reference evidence="1 2" key="1">
    <citation type="journal article" date="2019" name="Nat. Med.">
        <title>A library of human gut bacterial isolates paired with longitudinal multiomics data enables mechanistic microbiome research.</title>
        <authorList>
            <person name="Poyet M."/>
            <person name="Groussin M."/>
            <person name="Gibbons S.M."/>
            <person name="Avila-Pacheco J."/>
            <person name="Jiang X."/>
            <person name="Kearney S.M."/>
            <person name="Perrotta A.R."/>
            <person name="Berdy B."/>
            <person name="Zhao S."/>
            <person name="Lieberman T.D."/>
            <person name="Swanson P.K."/>
            <person name="Smith M."/>
            <person name="Roesemann S."/>
            <person name="Alexander J.E."/>
            <person name="Rich S.A."/>
            <person name="Livny J."/>
            <person name="Vlamakis H."/>
            <person name="Clish C."/>
            <person name="Bullock K."/>
            <person name="Deik A."/>
            <person name="Scott J."/>
            <person name="Pierce K.A."/>
            <person name="Xavier R.J."/>
            <person name="Alm E.J."/>
        </authorList>
    </citation>
    <scope>NUCLEOTIDE SEQUENCE [LARGE SCALE GENOMIC DNA]</scope>
    <source>
        <strain evidence="1 2">BIOML-A4</strain>
    </source>
</reference>
<gene>
    <name evidence="1" type="ORF">GMC65_08150</name>
</gene>
<evidence type="ECO:0008006" key="3">
    <source>
        <dbReference type="Google" id="ProtNLM"/>
    </source>
</evidence>
<name>A0A6A8UEK4_STRSL</name>
<protein>
    <recommendedName>
        <fullName evidence="3">DUF11 domain-containing protein</fullName>
    </recommendedName>
</protein>
<sequence>MVLDFYPPDFFGFPYVAYEIANMTSQSSSKTLAMIKEMMEMGEYKILPFTDNEKLNNEIFNGTRSLDSSYRQRLITLRKRYSEKEIIKIIKSYLIDNLLEFDLKNIARNVFQTFISEKYKKINKKILGRWKFRYLVNKYENEEPEIFIAYMVYYTLLYFPSSKNEFYDYKPTNVIKLLINVLLVNFINTTLDNLKIKLKPRTQILPIVLIILIMSLFTSYLPPIKNILFSSFNDVIYLNEYNNPAPTKEENGFIISSRFKVKGTKKWKYHIKAKPGDIIRNFIEVRNNAQQSSKNTIIKIILPKGTRYIPESTKLYNTSNPDGLKVSDNIVANSGMNVGSYKPNGNFFIVYSFEVDSNFESDVVIQDVEIHVNSYP</sequence>
<dbReference type="RefSeq" id="WP_155124449.1">
    <property type="nucleotide sequence ID" value="NZ_JAKUVO010000001.1"/>
</dbReference>
<accession>A0A6A8UEK4</accession>
<evidence type="ECO:0000313" key="2">
    <source>
        <dbReference type="Proteomes" id="UP000439678"/>
    </source>
</evidence>
<proteinExistence type="predicted"/>
<evidence type="ECO:0000313" key="1">
    <source>
        <dbReference type="EMBL" id="MTR28313.1"/>
    </source>
</evidence>
<dbReference type="AlphaFoldDB" id="A0A6A8UEK4"/>
<dbReference type="EMBL" id="WMYO01000008">
    <property type="protein sequence ID" value="MTR28313.1"/>
    <property type="molecule type" value="Genomic_DNA"/>
</dbReference>
<organism evidence="1 2">
    <name type="scientific">Streptococcus salivarius</name>
    <dbReference type="NCBI Taxonomy" id="1304"/>
    <lineage>
        <taxon>Bacteria</taxon>
        <taxon>Bacillati</taxon>
        <taxon>Bacillota</taxon>
        <taxon>Bacilli</taxon>
        <taxon>Lactobacillales</taxon>
        <taxon>Streptococcaceae</taxon>
        <taxon>Streptococcus</taxon>
    </lineage>
</organism>
<dbReference type="Proteomes" id="UP000439678">
    <property type="component" value="Unassembled WGS sequence"/>
</dbReference>
<comment type="caution">
    <text evidence="1">The sequence shown here is derived from an EMBL/GenBank/DDBJ whole genome shotgun (WGS) entry which is preliminary data.</text>
</comment>